<reference evidence="2" key="1">
    <citation type="submission" date="2025-08" db="UniProtKB">
        <authorList>
            <consortium name="Ensembl"/>
        </authorList>
    </citation>
    <scope>IDENTIFICATION</scope>
</reference>
<reference evidence="2" key="2">
    <citation type="submission" date="2025-09" db="UniProtKB">
        <authorList>
            <consortium name="Ensembl"/>
        </authorList>
    </citation>
    <scope>IDENTIFICATION</scope>
</reference>
<dbReference type="PANTHER" id="PTHR34914:SF1">
    <property type="entry name" value="LYMPHOCYTE EXPANSION MOLECULE"/>
    <property type="match status" value="1"/>
</dbReference>
<evidence type="ECO:0008006" key="4">
    <source>
        <dbReference type="Google" id="ProtNLM"/>
    </source>
</evidence>
<accession>A0A8C7IWT7</accession>
<sequence>MSNKKFTGAPFGTQSARFDVSGVYPSKKKIGTFTEINHCKRLISDLKRNLGPGRYEVDTGDFSPQVVQSRAMGPGWKRGQEMAQQAQMPHLLYRDTWLTNRFLRSRVGPGRYDIQDFTELCKKPYSVRGVCDSREERFKDLMKKQTTPGPGTYGKGGIPSGLLDERRRKPIGSCPMMDFSAGVERFPDLIVDSGLCPGTYNLPTFTEVLLSRNISKRGPYDLFTGRRDKPITCGYFAAPKKANLNLATVTKPAKVLCEDVLRPEKRHHGKFGTLEQYPSLPTERIYLGSLPQYPRPAQRHSGHGFYEDVCLPKVENRNPPPFLSSSPRITPRAERLMQGNYTTVGVGRYNLAKKRTRKTLKKSVNAGYRYVFKSRMPRYLHDLHKDNFNQERLKPINIPPHRMPYSRPPDEVSTVAALHFSGLWSVSWYLQFTDLH</sequence>
<organism evidence="2 3">
    <name type="scientific">Oncorhynchus kisutch</name>
    <name type="common">Coho salmon</name>
    <name type="synonym">Salmo kisutch</name>
    <dbReference type="NCBI Taxonomy" id="8019"/>
    <lineage>
        <taxon>Eukaryota</taxon>
        <taxon>Metazoa</taxon>
        <taxon>Chordata</taxon>
        <taxon>Craniata</taxon>
        <taxon>Vertebrata</taxon>
        <taxon>Euteleostomi</taxon>
        <taxon>Actinopterygii</taxon>
        <taxon>Neopterygii</taxon>
        <taxon>Teleostei</taxon>
        <taxon>Protacanthopterygii</taxon>
        <taxon>Salmoniformes</taxon>
        <taxon>Salmonidae</taxon>
        <taxon>Salmoninae</taxon>
        <taxon>Oncorhynchus</taxon>
    </lineage>
</organism>
<dbReference type="Ensembl" id="ENSOKIT00005084416.1">
    <property type="protein sequence ID" value="ENSOKIP00005079231.1"/>
    <property type="gene ID" value="ENSOKIG00005034207.1"/>
</dbReference>
<name>A0A8C7IWT7_ONCKI</name>
<keyword evidence="3" id="KW-1185">Reference proteome</keyword>
<evidence type="ECO:0000313" key="2">
    <source>
        <dbReference type="Ensembl" id="ENSOKIP00005079231.1"/>
    </source>
</evidence>
<protein>
    <recommendedName>
        <fullName evidence="4">Lymphocyte expansion molecule</fullName>
    </recommendedName>
</protein>
<dbReference type="Proteomes" id="UP000694557">
    <property type="component" value="Unassembled WGS sequence"/>
</dbReference>
<evidence type="ECO:0000313" key="3">
    <source>
        <dbReference type="Proteomes" id="UP000694557"/>
    </source>
</evidence>
<proteinExistence type="predicted"/>
<feature type="region of interest" description="Disordered" evidence="1">
    <location>
        <begin position="143"/>
        <end position="164"/>
    </location>
</feature>
<dbReference type="InterPro" id="IPR033557">
    <property type="entry name" value="CIMAP2"/>
</dbReference>
<dbReference type="AlphaFoldDB" id="A0A8C7IWT7"/>
<gene>
    <name evidence="2" type="primary">LOC109874731</name>
</gene>
<evidence type="ECO:0000256" key="1">
    <source>
        <dbReference type="SAM" id="MobiDB-lite"/>
    </source>
</evidence>
<dbReference type="GeneTree" id="ENSGT00940000166722"/>
<dbReference type="PANTHER" id="PTHR34914">
    <property type="entry name" value="LYMPHOCYTE EXPANSION MOLECULE"/>
    <property type="match status" value="1"/>
</dbReference>